<comment type="caution">
    <text evidence="7">The sequence shown here is derived from an EMBL/GenBank/DDBJ whole genome shotgun (WGS) entry which is preliminary data.</text>
</comment>
<evidence type="ECO:0000256" key="4">
    <source>
        <dbReference type="ARBA" id="ARBA00022525"/>
    </source>
</evidence>
<keyword evidence="8" id="KW-1185">Reference proteome</keyword>
<dbReference type="GO" id="GO:0005615">
    <property type="term" value="C:extracellular space"/>
    <property type="evidence" value="ECO:0007669"/>
    <property type="project" value="UniProtKB-KW"/>
</dbReference>
<dbReference type="InterPro" id="IPR029034">
    <property type="entry name" value="Cystine-knot_cytokine"/>
</dbReference>
<evidence type="ECO:0000256" key="3">
    <source>
        <dbReference type="ARBA" id="ARBA00022514"/>
    </source>
</evidence>
<evidence type="ECO:0000313" key="8">
    <source>
        <dbReference type="Proteomes" id="UP000823561"/>
    </source>
</evidence>
<gene>
    <name evidence="7" type="ORF">AALO_G00118460</name>
</gene>
<proteinExistence type="inferred from homology"/>
<comment type="similarity">
    <text evidence="2">Belongs to the IL-17 family.</text>
</comment>
<dbReference type="Gene3D" id="2.10.90.10">
    <property type="entry name" value="Cystine-knot cytokines"/>
    <property type="match status" value="1"/>
</dbReference>
<reference evidence="7" key="1">
    <citation type="submission" date="2020-10" db="EMBL/GenBank/DDBJ databases">
        <title>Chromosome-scale genome assembly of the Allis shad, Alosa alosa.</title>
        <authorList>
            <person name="Margot Z."/>
            <person name="Christophe K."/>
            <person name="Cabau C."/>
            <person name="Louis A."/>
            <person name="Berthelot C."/>
            <person name="Parey E."/>
            <person name="Roest Crollius H."/>
            <person name="Montfort J."/>
            <person name="Robinson-Rechavi M."/>
            <person name="Bucao C."/>
            <person name="Bouchez O."/>
            <person name="Gislard M."/>
            <person name="Lluch J."/>
            <person name="Milhes M."/>
            <person name="Lampietro C."/>
            <person name="Lopez Roques C."/>
            <person name="Donnadieu C."/>
            <person name="Braasch I."/>
            <person name="Desvignes T."/>
            <person name="Postlethwait J."/>
            <person name="Bobe J."/>
            <person name="Guiguen Y."/>
        </authorList>
    </citation>
    <scope>NUCLEOTIDE SEQUENCE</scope>
    <source>
        <strain evidence="7">M-15738</strain>
        <tissue evidence="7">Blood</tissue>
    </source>
</reference>
<dbReference type="Pfam" id="PF06083">
    <property type="entry name" value="IL17"/>
    <property type="match status" value="1"/>
</dbReference>
<dbReference type="EMBL" id="JADWDJ010000008">
    <property type="protein sequence ID" value="KAG5277511.1"/>
    <property type="molecule type" value="Genomic_DNA"/>
</dbReference>
<dbReference type="InterPro" id="IPR020440">
    <property type="entry name" value="IL-17_chr"/>
</dbReference>
<evidence type="ECO:0000256" key="5">
    <source>
        <dbReference type="ARBA" id="ARBA00022729"/>
    </source>
</evidence>
<dbReference type="SUPFAM" id="SSF57501">
    <property type="entry name" value="Cystine-knot cytokines"/>
    <property type="match status" value="1"/>
</dbReference>
<evidence type="ECO:0000313" key="7">
    <source>
        <dbReference type="EMBL" id="KAG5277511.1"/>
    </source>
</evidence>
<evidence type="ECO:0000256" key="6">
    <source>
        <dbReference type="SAM" id="SignalP"/>
    </source>
</evidence>
<comment type="subcellular location">
    <subcellularLocation>
        <location evidence="1">Secreted</location>
    </subcellularLocation>
</comment>
<dbReference type="GO" id="GO:0006954">
    <property type="term" value="P:inflammatory response"/>
    <property type="evidence" value="ECO:0007669"/>
    <property type="project" value="InterPro"/>
</dbReference>
<sequence length="152" mass="16944">MATTQGSHTSQIFKTVLVLALAHMLLVDGVYAEKIRLTVNNAPPRQSYQISKSLNDRSLSPWESITTSDINRIPKFISEVRCLKQGCIWPNGLEDQGLASVPIQLEVLVLKRSGRGQRKGKRRSSTILYKPSYQVITVGCTCVRPIVTEMTD</sequence>
<keyword evidence="5 6" id="KW-0732">Signal</keyword>
<name>A0AAV6GX56_9TELE</name>
<evidence type="ECO:0000256" key="2">
    <source>
        <dbReference type="ARBA" id="ARBA00007236"/>
    </source>
</evidence>
<feature type="signal peptide" evidence="6">
    <location>
        <begin position="1"/>
        <end position="32"/>
    </location>
</feature>
<evidence type="ECO:0000256" key="1">
    <source>
        <dbReference type="ARBA" id="ARBA00004613"/>
    </source>
</evidence>
<dbReference type="InterPro" id="IPR010345">
    <property type="entry name" value="IL-17_fam"/>
</dbReference>
<dbReference type="AlphaFoldDB" id="A0AAV6GX56"/>
<dbReference type="GO" id="GO:0005125">
    <property type="term" value="F:cytokine activity"/>
    <property type="evidence" value="ECO:0007669"/>
    <property type="project" value="UniProtKB-KW"/>
</dbReference>
<keyword evidence="3" id="KW-0202">Cytokine</keyword>
<accession>A0AAV6GX56</accession>
<feature type="chain" id="PRO_5043630334" evidence="6">
    <location>
        <begin position="33"/>
        <end position="152"/>
    </location>
</feature>
<keyword evidence="4" id="KW-0964">Secreted</keyword>
<organism evidence="7 8">
    <name type="scientific">Alosa alosa</name>
    <name type="common">allis shad</name>
    <dbReference type="NCBI Taxonomy" id="278164"/>
    <lineage>
        <taxon>Eukaryota</taxon>
        <taxon>Metazoa</taxon>
        <taxon>Chordata</taxon>
        <taxon>Craniata</taxon>
        <taxon>Vertebrata</taxon>
        <taxon>Euteleostomi</taxon>
        <taxon>Actinopterygii</taxon>
        <taxon>Neopterygii</taxon>
        <taxon>Teleostei</taxon>
        <taxon>Clupei</taxon>
        <taxon>Clupeiformes</taxon>
        <taxon>Clupeoidei</taxon>
        <taxon>Clupeidae</taxon>
        <taxon>Alosa</taxon>
    </lineage>
</organism>
<protein>
    <submittedName>
        <fullName evidence="7">Uncharacterized protein</fullName>
    </submittedName>
</protein>
<dbReference type="PRINTS" id="PR01932">
    <property type="entry name" value="INTRLEUKIN17"/>
</dbReference>
<dbReference type="Proteomes" id="UP000823561">
    <property type="component" value="Chromosome 8"/>
</dbReference>